<evidence type="ECO:0000259" key="1">
    <source>
        <dbReference type="Pfam" id="PF03599"/>
    </source>
</evidence>
<dbReference type="STRING" id="574087.Acear_1300"/>
<gene>
    <name evidence="2" type="ordered locus">Acear_1300</name>
</gene>
<organism evidence="2 3">
    <name type="scientific">Acetohalobium arabaticum (strain ATCC 49924 / DSM 5501 / Z-7288)</name>
    <dbReference type="NCBI Taxonomy" id="574087"/>
    <lineage>
        <taxon>Bacteria</taxon>
        <taxon>Bacillati</taxon>
        <taxon>Bacillota</taxon>
        <taxon>Clostridia</taxon>
        <taxon>Halanaerobiales</taxon>
        <taxon>Halobacteroidaceae</taxon>
        <taxon>Acetohalobium</taxon>
    </lineage>
</organism>
<dbReference type="Proteomes" id="UP000001661">
    <property type="component" value="Chromosome"/>
</dbReference>
<dbReference type="SUPFAM" id="SSF51717">
    <property type="entry name" value="Dihydropteroate synthetase-like"/>
    <property type="match status" value="1"/>
</dbReference>
<evidence type="ECO:0000313" key="2">
    <source>
        <dbReference type="EMBL" id="ADL12813.1"/>
    </source>
</evidence>
<dbReference type="InterPro" id="IPR051069">
    <property type="entry name" value="ACDS_complex_subunit"/>
</dbReference>
<sequence length="325" mass="35643">MAVEIAKQNWDGQVEELTIGATEEEGGTRTSTVTVGGETTLPFLHFEGEIPNKPVVALEILDEEPKDWPEPLAEVWGDVWDDPAKWAKKCVEEYGAELIALRLTSADPIGQDRSAEEIAETVEEVLDAVGVPLIILGCGDEEKDNEILKAAAEAAEGENLLIGFAEEENHSTIAAACMVHDHNVIAQSPVDMNICKQLNILLTDMKVKTNQIVIDPLVSSLGYGMEYSYSVMERIRLGALRDDDMLAMPMINFIGEEAWDVKETQASEEEKPGWGELSTRGIQWETAMGTTVLQGGADILVARHPESKENIEAGIEELMTESSYE</sequence>
<reference evidence="2 3" key="1">
    <citation type="journal article" date="2010" name="Stand. Genomic Sci.">
        <title>Complete genome sequence of Acetohalobium arabaticum type strain (Z-7288).</title>
        <authorList>
            <person name="Sikorski J."/>
            <person name="Lapidus A."/>
            <person name="Chertkov O."/>
            <person name="Lucas S."/>
            <person name="Copeland A."/>
            <person name="Glavina Del Rio T."/>
            <person name="Nolan M."/>
            <person name="Tice H."/>
            <person name="Cheng J.F."/>
            <person name="Han C."/>
            <person name="Brambilla E."/>
            <person name="Pitluck S."/>
            <person name="Liolios K."/>
            <person name="Ivanova N."/>
            <person name="Mavromatis K."/>
            <person name="Mikhailova N."/>
            <person name="Pati A."/>
            <person name="Bruce D."/>
            <person name="Detter C."/>
            <person name="Tapia R."/>
            <person name="Goodwin L."/>
            <person name="Chen A."/>
            <person name="Palaniappan K."/>
            <person name="Land M."/>
            <person name="Hauser L."/>
            <person name="Chang Y.J."/>
            <person name="Jeffries C.D."/>
            <person name="Rohde M."/>
            <person name="Goker M."/>
            <person name="Spring S."/>
            <person name="Woyke T."/>
            <person name="Bristow J."/>
            <person name="Eisen J.A."/>
            <person name="Markowitz V."/>
            <person name="Hugenholtz P."/>
            <person name="Kyrpides N.C."/>
            <person name="Klenk H.P."/>
        </authorList>
    </citation>
    <scope>NUCLEOTIDE SEQUENCE [LARGE SCALE GENOMIC DNA]</scope>
    <source>
        <strain evidence="3">ATCC 49924 / DSM 5501 / Z-7288</strain>
    </source>
</reference>
<dbReference type="EMBL" id="CP002105">
    <property type="protein sequence ID" value="ADL12813.1"/>
    <property type="molecule type" value="Genomic_DNA"/>
</dbReference>
<proteinExistence type="predicted"/>
<dbReference type="eggNOG" id="COG2069">
    <property type="taxonomic scope" value="Bacteria"/>
</dbReference>
<dbReference type="Gene3D" id="3.20.20.20">
    <property type="entry name" value="Dihydropteroate synthase-like"/>
    <property type="match status" value="1"/>
</dbReference>
<dbReference type="GO" id="GO:0006730">
    <property type="term" value="P:one-carbon metabolic process"/>
    <property type="evidence" value="ECO:0007669"/>
    <property type="project" value="InterPro"/>
</dbReference>
<dbReference type="Pfam" id="PF03599">
    <property type="entry name" value="CdhD"/>
    <property type="match status" value="1"/>
</dbReference>
<dbReference type="InterPro" id="IPR011005">
    <property type="entry name" value="Dihydropteroate_synth-like_sf"/>
</dbReference>
<dbReference type="NCBIfam" id="NF003376">
    <property type="entry name" value="PRK04452.1-2"/>
    <property type="match status" value="1"/>
</dbReference>
<dbReference type="HOGENOM" id="CLU_040403_1_0_9"/>
<dbReference type="AlphaFoldDB" id="D9QQM2"/>
<dbReference type="KEGG" id="aar:Acear_1300"/>
<dbReference type="PANTHER" id="PTHR36214">
    <property type="match status" value="1"/>
</dbReference>
<dbReference type="PANTHER" id="PTHR36214:SF5">
    <property type="entry name" value="ACETYL-COA DECARBONYLASE_SYNTHASE COMPLEX SUBUNIT DELTA"/>
    <property type="match status" value="1"/>
</dbReference>
<accession>D9QQM2</accession>
<dbReference type="RefSeq" id="WP_013278259.1">
    <property type="nucleotide sequence ID" value="NC_014378.1"/>
</dbReference>
<protein>
    <submittedName>
        <fullName evidence="2">Acetyl-CoA decarbonylase/synthase delta subunit</fullName>
    </submittedName>
</protein>
<feature type="domain" description="CO dehydrogenase/acetyl-CoA synthase delta subunit TIM barrel" evidence="1">
    <location>
        <begin position="27"/>
        <end position="263"/>
    </location>
</feature>
<keyword evidence="3" id="KW-1185">Reference proteome</keyword>
<dbReference type="InterPro" id="IPR016041">
    <property type="entry name" value="Ac-CoA_synth_d_su_TIM-brl"/>
</dbReference>
<name>D9QQM2_ACEAZ</name>
<evidence type="ECO:0000313" key="3">
    <source>
        <dbReference type="Proteomes" id="UP000001661"/>
    </source>
</evidence>
<dbReference type="OrthoDB" id="148113at2"/>
<dbReference type="NCBIfam" id="TIGR00381">
    <property type="entry name" value="cdhD"/>
    <property type="match status" value="1"/>
</dbReference>
<dbReference type="InterPro" id="IPR004486">
    <property type="entry name" value="CO_DH/Ac-CoA_synth_dsu"/>
</dbReference>